<comment type="subcellular location">
    <subcellularLocation>
        <location evidence="7">Cytoplasm</location>
    </subcellularLocation>
</comment>
<comment type="catalytic activity">
    <reaction evidence="7">
        <text>an N-acyl-L-alpha-aminoacyl-tRNA + H2O = an N-acyl-L-amino acid + a tRNA + H(+)</text>
        <dbReference type="Rhea" id="RHEA:54448"/>
        <dbReference type="Rhea" id="RHEA-COMP:10123"/>
        <dbReference type="Rhea" id="RHEA-COMP:13883"/>
        <dbReference type="ChEBI" id="CHEBI:15377"/>
        <dbReference type="ChEBI" id="CHEBI:15378"/>
        <dbReference type="ChEBI" id="CHEBI:59874"/>
        <dbReference type="ChEBI" id="CHEBI:78442"/>
        <dbReference type="ChEBI" id="CHEBI:138191"/>
        <dbReference type="EC" id="3.1.1.29"/>
    </reaction>
</comment>
<evidence type="ECO:0000256" key="4">
    <source>
        <dbReference type="ARBA" id="ARBA00022884"/>
    </source>
</evidence>
<feature type="active site" description="Proton acceptor" evidence="7">
    <location>
        <position position="22"/>
    </location>
</feature>
<comment type="function">
    <text evidence="7">Catalyzes the release of premature peptidyl moieties from peptidyl-tRNA molecules trapped in stalled 50S ribosomal subunits, and thus maintains levels of free tRNAs and 50S ribosomes.</text>
</comment>
<reference evidence="8 9" key="1">
    <citation type="submission" date="2006-11" db="EMBL/GenBank/DDBJ databases">
        <authorList>
            <person name="Giovannoni S."/>
            <person name="Vergin K."/>
            <person name="Ferriera S."/>
            <person name="Johnson J."/>
            <person name="Kravitz S."/>
            <person name="Beeson K."/>
            <person name="Sutton G."/>
            <person name="Rogers Y.-H."/>
            <person name="Friedman R."/>
            <person name="Frazier M."/>
            <person name="Venter J.C."/>
        </authorList>
    </citation>
    <scope>NUCLEOTIDE SEQUENCE [LARGE SCALE GENOMIC DNA]</scope>
    <source>
        <strain evidence="8 9">HTCC2181</strain>
    </source>
</reference>
<accession>A0P5W7</accession>
<evidence type="ECO:0000256" key="1">
    <source>
        <dbReference type="ARBA" id="ARBA00013260"/>
    </source>
</evidence>
<feature type="binding site" evidence="7">
    <location>
        <position position="17"/>
    </location>
    <ligand>
        <name>tRNA</name>
        <dbReference type="ChEBI" id="CHEBI:17843"/>
    </ligand>
</feature>
<comment type="caution">
    <text evidence="8">The sequence shown here is derived from an EMBL/GenBank/DDBJ whole genome shotgun (WGS) entry which is preliminary data.</text>
</comment>
<keyword evidence="7" id="KW-0963">Cytoplasm</keyword>
<feature type="site" description="Stabilizes the basic form of H active site to accept a proton" evidence="7">
    <location>
        <position position="94"/>
    </location>
</feature>
<sequence length="190" mass="21371">MSKIKLFVGLGNPGDKYLTTRHNAGFWWIDFVALNHRLSFKKSSKYFGEHSNYQDNGDIHFLKPSTFMNDSGKSVQAITKFYKIKPEEILIIHDELDIIPGKVKLKLGGGHGGHNGVKDISNQLGSNNFWRLRIGIGHPGDKNEVSDYVLKNPSKIDSNLIEDSIYSSYQIFSLLISGEFDKAMLSLHTA</sequence>
<dbReference type="InterPro" id="IPR036416">
    <property type="entry name" value="Pept_tRNA_hydro_sf"/>
</dbReference>
<dbReference type="InterPro" id="IPR001328">
    <property type="entry name" value="Pept_tRNA_hydro"/>
</dbReference>
<keyword evidence="4 7" id="KW-0694">RNA-binding</keyword>
<evidence type="ECO:0000256" key="7">
    <source>
        <dbReference type="HAMAP-Rule" id="MF_00083"/>
    </source>
</evidence>
<evidence type="ECO:0000256" key="5">
    <source>
        <dbReference type="ARBA" id="ARBA00038063"/>
    </source>
</evidence>
<dbReference type="InterPro" id="IPR018171">
    <property type="entry name" value="Pept_tRNA_hydro_CS"/>
</dbReference>
<dbReference type="HAMAP" id="MF_00083">
    <property type="entry name" value="Pept_tRNA_hydro_bact"/>
    <property type="match status" value="1"/>
</dbReference>
<dbReference type="FunFam" id="3.40.50.1470:FF:000001">
    <property type="entry name" value="Peptidyl-tRNA hydrolase"/>
    <property type="match status" value="1"/>
</dbReference>
<keyword evidence="3 7" id="KW-0378">Hydrolase</keyword>
<dbReference type="SUPFAM" id="SSF53178">
    <property type="entry name" value="Peptidyl-tRNA hydrolase-like"/>
    <property type="match status" value="1"/>
</dbReference>
<dbReference type="EMBL" id="AAUX01000001">
    <property type="protein sequence ID" value="EAV46927.1"/>
    <property type="molecule type" value="Genomic_DNA"/>
</dbReference>
<name>A0P5W7_9PROT</name>
<dbReference type="GO" id="GO:0072344">
    <property type="term" value="P:rescue of stalled ribosome"/>
    <property type="evidence" value="ECO:0007669"/>
    <property type="project" value="UniProtKB-UniRule"/>
</dbReference>
<dbReference type="PROSITE" id="PS01196">
    <property type="entry name" value="PEPT_TRNA_HYDROL_2"/>
    <property type="match status" value="1"/>
</dbReference>
<comment type="subunit">
    <text evidence="7">Monomer.</text>
</comment>
<comment type="function">
    <text evidence="7">Hydrolyzes ribosome-free peptidyl-tRNAs (with 1 or more amino acids incorporated), which drop off the ribosome during protein synthesis, or as a result of ribosome stalling.</text>
</comment>
<dbReference type="GO" id="GO:0006515">
    <property type="term" value="P:protein quality control for misfolded or incompletely synthesized proteins"/>
    <property type="evidence" value="ECO:0007669"/>
    <property type="project" value="UniProtKB-UniRule"/>
</dbReference>
<dbReference type="GO" id="GO:0005737">
    <property type="term" value="C:cytoplasm"/>
    <property type="evidence" value="ECO:0007669"/>
    <property type="project" value="UniProtKB-SubCell"/>
</dbReference>
<evidence type="ECO:0000313" key="9">
    <source>
        <dbReference type="Proteomes" id="UP000054262"/>
    </source>
</evidence>
<evidence type="ECO:0000256" key="2">
    <source>
        <dbReference type="ARBA" id="ARBA00022555"/>
    </source>
</evidence>
<dbReference type="NCBIfam" id="TIGR00447">
    <property type="entry name" value="pth"/>
    <property type="match status" value="1"/>
</dbReference>
<dbReference type="Proteomes" id="UP000054262">
    <property type="component" value="Unassembled WGS sequence"/>
</dbReference>
<evidence type="ECO:0000256" key="3">
    <source>
        <dbReference type="ARBA" id="ARBA00022801"/>
    </source>
</evidence>
<protein>
    <recommendedName>
        <fullName evidence="6 7">Peptidyl-tRNA hydrolase</fullName>
        <shortName evidence="7">Pth</shortName>
        <ecNumber evidence="1 7">3.1.1.29</ecNumber>
    </recommendedName>
</protein>
<feature type="site" description="Discriminates between blocked and unblocked aminoacyl-tRNA" evidence="7">
    <location>
        <position position="12"/>
    </location>
</feature>
<dbReference type="GO" id="GO:0000049">
    <property type="term" value="F:tRNA binding"/>
    <property type="evidence" value="ECO:0007669"/>
    <property type="project" value="UniProtKB-UniRule"/>
</dbReference>
<dbReference type="CDD" id="cd00462">
    <property type="entry name" value="PTH"/>
    <property type="match status" value="1"/>
</dbReference>
<dbReference type="PANTHER" id="PTHR17224">
    <property type="entry name" value="PEPTIDYL-TRNA HYDROLASE"/>
    <property type="match status" value="1"/>
</dbReference>
<dbReference type="EC" id="3.1.1.29" evidence="1 7"/>
<dbReference type="GO" id="GO:0004045">
    <property type="term" value="F:peptidyl-tRNA hydrolase activity"/>
    <property type="evidence" value="ECO:0007669"/>
    <property type="project" value="UniProtKB-UniRule"/>
</dbReference>
<organism evidence="8 9">
    <name type="scientific">Methylophilales bacterium HTCC2181</name>
    <dbReference type="NCBI Taxonomy" id="383631"/>
    <lineage>
        <taxon>Bacteria</taxon>
        <taxon>Pseudomonadati</taxon>
        <taxon>Pseudomonadota</taxon>
        <taxon>Betaproteobacteria</taxon>
        <taxon>Nitrosomonadales</taxon>
        <taxon>OM43 clade</taxon>
    </lineage>
</organism>
<feature type="binding site" evidence="7">
    <location>
        <position position="69"/>
    </location>
    <ligand>
        <name>tRNA</name>
        <dbReference type="ChEBI" id="CHEBI:17843"/>
    </ligand>
</feature>
<evidence type="ECO:0000256" key="6">
    <source>
        <dbReference type="ARBA" id="ARBA00050038"/>
    </source>
</evidence>
<evidence type="ECO:0000313" key="8">
    <source>
        <dbReference type="EMBL" id="EAV46927.1"/>
    </source>
</evidence>
<dbReference type="OrthoDB" id="9800507at2"/>
<keyword evidence="9" id="KW-1185">Reference proteome</keyword>
<comment type="similarity">
    <text evidence="5 7">Belongs to the PTH family.</text>
</comment>
<feature type="binding site" evidence="7">
    <location>
        <position position="67"/>
    </location>
    <ligand>
        <name>tRNA</name>
        <dbReference type="ChEBI" id="CHEBI:17843"/>
    </ligand>
</feature>
<feature type="binding site" evidence="7">
    <location>
        <position position="115"/>
    </location>
    <ligand>
        <name>tRNA</name>
        <dbReference type="ChEBI" id="CHEBI:17843"/>
    </ligand>
</feature>
<keyword evidence="2 7" id="KW-0820">tRNA-binding</keyword>
<dbReference type="PANTHER" id="PTHR17224:SF1">
    <property type="entry name" value="PEPTIDYL-TRNA HYDROLASE"/>
    <property type="match status" value="1"/>
</dbReference>
<dbReference type="AlphaFoldDB" id="A0P5W7"/>
<gene>
    <name evidence="7" type="primary">pth</name>
    <name evidence="8" type="ORF">MB2181_02600</name>
</gene>
<proteinExistence type="inferred from homology"/>
<dbReference type="Gene3D" id="3.40.50.1470">
    <property type="entry name" value="Peptidyl-tRNA hydrolase"/>
    <property type="match status" value="1"/>
</dbReference>
<dbReference type="Pfam" id="PF01195">
    <property type="entry name" value="Pept_tRNA_hydro"/>
    <property type="match status" value="1"/>
</dbReference>